<sequence length="317" mass="36556">MDKKVKEKECEACGAFFIPYRSNGKYCPSCSSHSDRVKQKVERQIRKNIKKYGYGTAPKEIKNICKECGKIFISYVHPKDFCSKECGSTYRIKHTFCGYCHKPMTETENIYDVNGKTWFCCEECSEKNKWDNARKLGEVKICPNCGKEFIKKSTYCSKECYIDHMHKKKRESSRRKAAGLKLCPVCGKEFAGEGVTCSNECKKKKLASESCVIRKCIVCGKTFKCPVSRLDESFNICSDICQKKLSIVMEKEKQQKQEEQMKLEKKKEQEYINKNGLCSICKTSYVDCERMQSNFRCYPKGSSCKGNLVIKCPKFTK</sequence>
<feature type="coiled-coil region" evidence="1">
    <location>
        <begin position="246"/>
        <end position="273"/>
    </location>
</feature>
<name>A0A374NDZ2_9FIRM</name>
<organism evidence="2 3">
    <name type="scientific">Anaerobutyricum hallii</name>
    <dbReference type="NCBI Taxonomy" id="39488"/>
    <lineage>
        <taxon>Bacteria</taxon>
        <taxon>Bacillati</taxon>
        <taxon>Bacillota</taxon>
        <taxon>Clostridia</taxon>
        <taxon>Lachnospirales</taxon>
        <taxon>Lachnospiraceae</taxon>
        <taxon>Anaerobutyricum</taxon>
    </lineage>
</organism>
<protein>
    <submittedName>
        <fullName evidence="2">Uncharacterized protein</fullName>
    </submittedName>
</protein>
<gene>
    <name evidence="2" type="ORF">DXD91_12530</name>
</gene>
<dbReference type="AlphaFoldDB" id="A0A374NDZ2"/>
<proteinExistence type="predicted"/>
<evidence type="ECO:0000313" key="3">
    <source>
        <dbReference type="Proteomes" id="UP000262524"/>
    </source>
</evidence>
<accession>A0A374NDZ2</accession>
<dbReference type="EMBL" id="QSOE01000108">
    <property type="protein sequence ID" value="RGI82088.1"/>
    <property type="molecule type" value="Genomic_DNA"/>
</dbReference>
<evidence type="ECO:0000256" key="1">
    <source>
        <dbReference type="SAM" id="Coils"/>
    </source>
</evidence>
<dbReference type="RefSeq" id="WP_117983324.1">
    <property type="nucleotide sequence ID" value="NZ_DBFOXH010000003.1"/>
</dbReference>
<dbReference type="Proteomes" id="UP000262524">
    <property type="component" value="Unassembled WGS sequence"/>
</dbReference>
<evidence type="ECO:0000313" key="2">
    <source>
        <dbReference type="EMBL" id="RGI82088.1"/>
    </source>
</evidence>
<reference evidence="2 3" key="1">
    <citation type="submission" date="2018-08" db="EMBL/GenBank/DDBJ databases">
        <title>A genome reference for cultivated species of the human gut microbiota.</title>
        <authorList>
            <person name="Zou Y."/>
            <person name="Xue W."/>
            <person name="Luo G."/>
        </authorList>
    </citation>
    <scope>NUCLEOTIDE SEQUENCE [LARGE SCALE GENOMIC DNA]</scope>
    <source>
        <strain evidence="2 3">TM10-1AC</strain>
    </source>
</reference>
<comment type="caution">
    <text evidence="2">The sequence shown here is derived from an EMBL/GenBank/DDBJ whole genome shotgun (WGS) entry which is preliminary data.</text>
</comment>
<keyword evidence="1" id="KW-0175">Coiled coil</keyword>